<reference evidence="2 3" key="1">
    <citation type="journal article" date="2015" name="Nat. Commun.">
        <title>Outbred genome sequencing and CRISPR/Cas9 gene editing in butterflies.</title>
        <authorList>
            <person name="Li X."/>
            <person name="Fan D."/>
            <person name="Zhang W."/>
            <person name="Liu G."/>
            <person name="Zhang L."/>
            <person name="Zhao L."/>
            <person name="Fang X."/>
            <person name="Chen L."/>
            <person name="Dong Y."/>
            <person name="Chen Y."/>
            <person name="Ding Y."/>
            <person name="Zhao R."/>
            <person name="Feng M."/>
            <person name="Zhu Y."/>
            <person name="Feng Y."/>
            <person name="Jiang X."/>
            <person name="Zhu D."/>
            <person name="Xiang H."/>
            <person name="Feng X."/>
            <person name="Li S."/>
            <person name="Wang J."/>
            <person name="Zhang G."/>
            <person name="Kronforst M.R."/>
            <person name="Wang W."/>
        </authorList>
    </citation>
    <scope>NUCLEOTIDE SEQUENCE [LARGE SCALE GENOMIC DNA]</scope>
    <source>
        <strain evidence="2">Ya'a_city_454_Pm</strain>
        <tissue evidence="2">Whole body</tissue>
    </source>
</reference>
<gene>
    <name evidence="2" type="ORF">RR48_01107</name>
</gene>
<dbReference type="PANTHER" id="PTHR47331">
    <property type="entry name" value="PHD-TYPE DOMAIN-CONTAINING PROTEIN"/>
    <property type="match status" value="1"/>
</dbReference>
<proteinExistence type="predicted"/>
<dbReference type="PANTHER" id="PTHR47331:SF2">
    <property type="match status" value="1"/>
</dbReference>
<keyword evidence="3" id="KW-1185">Reference proteome</keyword>
<dbReference type="Pfam" id="PF18701">
    <property type="entry name" value="DUF5641"/>
    <property type="match status" value="1"/>
</dbReference>
<accession>A0A0N1I7D0</accession>
<dbReference type="Proteomes" id="UP000053240">
    <property type="component" value="Unassembled WGS sequence"/>
</dbReference>
<protein>
    <recommendedName>
        <fullName evidence="1">DUF5641 domain-containing protein</fullName>
    </recommendedName>
</protein>
<sequence length="171" mass="19585">MKRVLGNTHLTFEELTTLFTQIEAIMNSRPLYPLSSSPQDLSPLTPGHFLIGRPLTSLPAPDLQEVNPSRIHRYARIEQARQHFWARWSQEYICELQQRTRWQQRQPDIKIGQLVLIRDEKTSPLQWPLGRVQAVFPGSDGACRVADILTSKGTIRRAINTICPFLDDEAA</sequence>
<evidence type="ECO:0000313" key="2">
    <source>
        <dbReference type="EMBL" id="KPJ10052.1"/>
    </source>
</evidence>
<organism evidence="2 3">
    <name type="scientific">Papilio machaon</name>
    <name type="common">Old World swallowtail butterfly</name>
    <dbReference type="NCBI Taxonomy" id="76193"/>
    <lineage>
        <taxon>Eukaryota</taxon>
        <taxon>Metazoa</taxon>
        <taxon>Ecdysozoa</taxon>
        <taxon>Arthropoda</taxon>
        <taxon>Hexapoda</taxon>
        <taxon>Insecta</taxon>
        <taxon>Pterygota</taxon>
        <taxon>Neoptera</taxon>
        <taxon>Endopterygota</taxon>
        <taxon>Lepidoptera</taxon>
        <taxon>Glossata</taxon>
        <taxon>Ditrysia</taxon>
        <taxon>Papilionoidea</taxon>
        <taxon>Papilionidae</taxon>
        <taxon>Papilioninae</taxon>
        <taxon>Papilio</taxon>
    </lineage>
</organism>
<feature type="domain" description="DUF5641" evidence="1">
    <location>
        <begin position="73"/>
        <end position="164"/>
    </location>
</feature>
<evidence type="ECO:0000313" key="3">
    <source>
        <dbReference type="Proteomes" id="UP000053240"/>
    </source>
</evidence>
<dbReference type="AlphaFoldDB" id="A0A0N1I7D0"/>
<dbReference type="EMBL" id="KQ460976">
    <property type="protein sequence ID" value="KPJ10052.1"/>
    <property type="molecule type" value="Genomic_DNA"/>
</dbReference>
<dbReference type="InterPro" id="IPR040676">
    <property type="entry name" value="DUF5641"/>
</dbReference>
<dbReference type="InParanoid" id="A0A0N1I7D0"/>
<evidence type="ECO:0000259" key="1">
    <source>
        <dbReference type="Pfam" id="PF18701"/>
    </source>
</evidence>
<name>A0A0N1I7D0_PAPMA</name>